<evidence type="ECO:0000313" key="2">
    <source>
        <dbReference type="EMBL" id="QED27757.1"/>
    </source>
</evidence>
<dbReference type="RefSeq" id="WP_146959576.1">
    <property type="nucleotide sequence ID" value="NZ_CP042467.1"/>
</dbReference>
<dbReference type="KEGG" id="bbae:FRD01_11035"/>
<gene>
    <name evidence="2" type="ORF">FRD01_11035</name>
</gene>
<evidence type="ECO:0000259" key="1">
    <source>
        <dbReference type="Pfam" id="PF01636"/>
    </source>
</evidence>
<sequence>MESRIRQTLSRAFDQDVAEKASLENLGGHASLRIYWRITLSEAGPRGESTLMAMVLPEDFDPGKSEEGGENPETAELPFVNVQRYLARLGLPVGAIDFVDMELGVLLLEDLGNTMFENIYLNAPDQAEAHYQRAIDLLVDFQVATLDDGECDCIGYEKSFDEALLLWELDHYREWGLDEHYGADTLGTHRAELQAYFQQIVDKLLDLPQTLVLRDYQSRNIMEKGGKLHLIDFQDALMGPFVYDLVALLRDSYIVLDPDLVARLVAYYVQAGQAKDLPWCEDEALVKEAFYLQTVQRKLKDAGRFIFIDKVKGNPNFLPYYEPSIGYVKDALERLEFAGLAQLLSEVEPAFGKE</sequence>
<dbReference type="Gene3D" id="3.90.1200.10">
    <property type="match status" value="1"/>
</dbReference>
<accession>A0A5B8XRF7</accession>
<name>A0A5B8XRF7_9DELT</name>
<dbReference type="InterPro" id="IPR002575">
    <property type="entry name" value="Aminoglycoside_PTrfase"/>
</dbReference>
<feature type="domain" description="Aminoglycoside phosphotransferase" evidence="1">
    <location>
        <begin position="77"/>
        <end position="269"/>
    </location>
</feature>
<dbReference type="Pfam" id="PF01636">
    <property type="entry name" value="APH"/>
    <property type="match status" value="1"/>
</dbReference>
<dbReference type="Gene3D" id="3.30.200.20">
    <property type="entry name" value="Phosphorylase Kinase, domain 1"/>
    <property type="match status" value="1"/>
</dbReference>
<dbReference type="OrthoDB" id="9809275at2"/>
<reference evidence="2 3" key="1">
    <citation type="submission" date="2019-08" db="EMBL/GenBank/DDBJ databases">
        <authorList>
            <person name="Liang Q."/>
        </authorList>
    </citation>
    <scope>NUCLEOTIDE SEQUENCE [LARGE SCALE GENOMIC DNA]</scope>
    <source>
        <strain evidence="2 3">V1718</strain>
    </source>
</reference>
<dbReference type="GO" id="GO:0016740">
    <property type="term" value="F:transferase activity"/>
    <property type="evidence" value="ECO:0007669"/>
    <property type="project" value="UniProtKB-KW"/>
</dbReference>
<keyword evidence="2" id="KW-0808">Transferase</keyword>
<keyword evidence="3" id="KW-1185">Reference proteome</keyword>
<dbReference type="InterPro" id="IPR011009">
    <property type="entry name" value="Kinase-like_dom_sf"/>
</dbReference>
<evidence type="ECO:0000313" key="3">
    <source>
        <dbReference type="Proteomes" id="UP000321595"/>
    </source>
</evidence>
<dbReference type="EMBL" id="CP042467">
    <property type="protein sequence ID" value="QED27757.1"/>
    <property type="molecule type" value="Genomic_DNA"/>
</dbReference>
<dbReference type="Proteomes" id="UP000321595">
    <property type="component" value="Chromosome"/>
</dbReference>
<dbReference type="AlphaFoldDB" id="A0A5B8XRF7"/>
<protein>
    <submittedName>
        <fullName evidence="2">Phosphotransferase</fullName>
    </submittedName>
</protein>
<proteinExistence type="predicted"/>
<dbReference type="SUPFAM" id="SSF56112">
    <property type="entry name" value="Protein kinase-like (PK-like)"/>
    <property type="match status" value="1"/>
</dbReference>
<organism evidence="2 3">
    <name type="scientific">Microvenator marinus</name>
    <dbReference type="NCBI Taxonomy" id="2600177"/>
    <lineage>
        <taxon>Bacteria</taxon>
        <taxon>Deltaproteobacteria</taxon>
        <taxon>Bradymonadales</taxon>
        <taxon>Microvenatoraceae</taxon>
        <taxon>Microvenator</taxon>
    </lineage>
</organism>